<accession>B4VHD9</accession>
<organism evidence="1 2">
    <name type="scientific">Coleofasciculus chthonoplastes PCC 7420</name>
    <dbReference type="NCBI Taxonomy" id="118168"/>
    <lineage>
        <taxon>Bacteria</taxon>
        <taxon>Bacillati</taxon>
        <taxon>Cyanobacteriota</taxon>
        <taxon>Cyanophyceae</taxon>
        <taxon>Coleofasciculales</taxon>
        <taxon>Coleofasciculaceae</taxon>
        <taxon>Coleofasciculus</taxon>
    </lineage>
</organism>
<evidence type="ECO:0000313" key="1">
    <source>
        <dbReference type="EMBL" id="EDX78607.1"/>
    </source>
</evidence>
<proteinExistence type="predicted"/>
<gene>
    <name evidence="1" type="ORF">MC7420_7260</name>
</gene>
<keyword evidence="2" id="KW-1185">Reference proteome</keyword>
<evidence type="ECO:0000313" key="2">
    <source>
        <dbReference type="Proteomes" id="UP000003835"/>
    </source>
</evidence>
<dbReference type="HOGENOM" id="CLU_3214792_0_0_3"/>
<name>B4VHD9_9CYAN</name>
<dbReference type="EMBL" id="DS989841">
    <property type="protein sequence ID" value="EDX78607.1"/>
    <property type="molecule type" value="Genomic_DNA"/>
</dbReference>
<reference evidence="1 2" key="1">
    <citation type="submission" date="2008-07" db="EMBL/GenBank/DDBJ databases">
        <authorList>
            <person name="Tandeau de Marsac N."/>
            <person name="Ferriera S."/>
            <person name="Johnson J."/>
            <person name="Kravitz S."/>
            <person name="Beeson K."/>
            <person name="Sutton G."/>
            <person name="Rogers Y.-H."/>
            <person name="Friedman R."/>
            <person name="Frazier M."/>
            <person name="Venter J.C."/>
        </authorList>
    </citation>
    <scope>NUCLEOTIDE SEQUENCE [LARGE SCALE GENOMIC DNA]</scope>
    <source>
        <strain evidence="1 2">PCC 7420</strain>
    </source>
</reference>
<sequence>MFPTNSFKAQLIKQTIKPGIKRNHPMQEEAIEIAATQTKSACAD</sequence>
<dbReference type="Proteomes" id="UP000003835">
    <property type="component" value="Unassembled WGS sequence"/>
</dbReference>
<dbReference type="AlphaFoldDB" id="B4VHD9"/>
<protein>
    <submittedName>
        <fullName evidence="1">Uncharacterized protein</fullName>
    </submittedName>
</protein>